<comment type="similarity">
    <text evidence="1 5">Belongs to the MsrB Met sulfoxide reductase family.</text>
</comment>
<dbReference type="OrthoDB" id="44061at2759"/>
<dbReference type="PANTHER" id="PTHR46081:SF8">
    <property type="entry name" value="PEPTIDE METHIONINE SULFOXIDE REDUCTASE 2"/>
    <property type="match status" value="1"/>
</dbReference>
<dbReference type="PROSITE" id="PS51790">
    <property type="entry name" value="MSRB"/>
    <property type="match status" value="1"/>
</dbReference>
<evidence type="ECO:0000256" key="5">
    <source>
        <dbReference type="RuleBase" id="RU365044"/>
    </source>
</evidence>
<evidence type="ECO:0000256" key="2">
    <source>
        <dbReference type="ARBA" id="ARBA00022723"/>
    </source>
</evidence>
<evidence type="ECO:0000256" key="3">
    <source>
        <dbReference type="ARBA" id="ARBA00022833"/>
    </source>
</evidence>
<reference evidence="8" key="1">
    <citation type="journal article" date="2012" name="PLoS Pathog.">
        <title>Comparative genomics of the apicomplexan parasites Toxoplasma gondii and Neospora caninum: Coccidia differing in host range and transmission strategy.</title>
        <authorList>
            <person name="Reid A.J."/>
            <person name="Vermont S.J."/>
            <person name="Cotton J.A."/>
            <person name="Harris D."/>
            <person name="Hill-Cawthorne G.A."/>
            <person name="Konen-Waisman S."/>
            <person name="Latham S.M."/>
            <person name="Mourier T."/>
            <person name="Norton R."/>
            <person name="Quail M.A."/>
            <person name="Sanders M."/>
            <person name="Shanmugam D."/>
            <person name="Sohal A."/>
            <person name="Wasmuth J.D."/>
            <person name="Brunk B."/>
            <person name="Grigg M.E."/>
            <person name="Howard J.C."/>
            <person name="Parkinson J."/>
            <person name="Roos D.S."/>
            <person name="Trees A.J."/>
            <person name="Berriman M."/>
            <person name="Pain A."/>
            <person name="Wastling J.M."/>
        </authorList>
    </citation>
    <scope>NUCLEOTIDE SEQUENCE [LARGE SCALE GENOMIC DNA]</scope>
    <source>
        <strain evidence="8">Liverpool</strain>
    </source>
</reference>
<sequence>MSIMPPEDSMKTEVSPFPAAKTDAQWKVLLTPEQFRILRKKGTEAPGTGYYNKVFPTKGYFACAACRHPLYPASAKFAAGCGWPAFDCFFKGSVHMQPDTSLGMKRVEIVCANCGGHLGHLFEGEGFTQTNERHCVNSVSIRYIADAKPAPPSAVTTYKLERARQAQPK</sequence>
<dbReference type="GO" id="GO:0030091">
    <property type="term" value="P:protein repair"/>
    <property type="evidence" value="ECO:0007669"/>
    <property type="project" value="InterPro"/>
</dbReference>
<dbReference type="Proteomes" id="UP000007494">
    <property type="component" value="Chromosome XI"/>
</dbReference>
<dbReference type="GeneID" id="13440710"/>
<dbReference type="eggNOG" id="KOG0856">
    <property type="taxonomic scope" value="Eukaryota"/>
</dbReference>
<keyword evidence="4 5" id="KW-0560">Oxidoreductase</keyword>
<dbReference type="EC" id="1.8.4.12" evidence="5"/>
<evidence type="ECO:0000256" key="1">
    <source>
        <dbReference type="ARBA" id="ARBA00007174"/>
    </source>
</evidence>
<dbReference type="PANTHER" id="PTHR46081">
    <property type="entry name" value="PEPTIDE METHIONINE SULFOXIDE REDUCTASE 2"/>
    <property type="match status" value="1"/>
</dbReference>
<name>F0VNK1_NEOCL</name>
<keyword evidence="2 5" id="KW-0479">Metal-binding</keyword>
<gene>
    <name evidence="7" type="ORF">NCLIV_057200</name>
</gene>
<dbReference type="GO" id="GO:0006979">
    <property type="term" value="P:response to oxidative stress"/>
    <property type="evidence" value="ECO:0007669"/>
    <property type="project" value="InterPro"/>
</dbReference>
<evidence type="ECO:0000313" key="7">
    <source>
        <dbReference type="EMBL" id="CBZ55297.1"/>
    </source>
</evidence>
<proteinExistence type="inferred from homology"/>
<comment type="catalytic activity">
    <reaction evidence="5">
        <text>L-methionyl-[protein] + [thioredoxin]-disulfide + H2O = L-methionyl-(R)-S-oxide-[protein] + [thioredoxin]-dithiol</text>
        <dbReference type="Rhea" id="RHEA:24164"/>
        <dbReference type="Rhea" id="RHEA-COMP:10698"/>
        <dbReference type="Rhea" id="RHEA-COMP:10700"/>
        <dbReference type="Rhea" id="RHEA-COMP:12313"/>
        <dbReference type="Rhea" id="RHEA-COMP:12314"/>
        <dbReference type="ChEBI" id="CHEBI:15377"/>
        <dbReference type="ChEBI" id="CHEBI:16044"/>
        <dbReference type="ChEBI" id="CHEBI:29950"/>
        <dbReference type="ChEBI" id="CHEBI:45764"/>
        <dbReference type="ChEBI" id="CHEBI:50058"/>
        <dbReference type="EC" id="1.8.4.12"/>
    </reaction>
</comment>
<dbReference type="Gene3D" id="2.170.150.20">
    <property type="entry name" value="Peptide methionine sulfoxide reductase"/>
    <property type="match status" value="1"/>
</dbReference>
<evidence type="ECO:0000313" key="8">
    <source>
        <dbReference type="Proteomes" id="UP000007494"/>
    </source>
</evidence>
<evidence type="ECO:0000259" key="6">
    <source>
        <dbReference type="PROSITE" id="PS51790"/>
    </source>
</evidence>
<dbReference type="GO" id="GO:0033743">
    <property type="term" value="F:peptide-methionine (R)-S-oxide reductase activity"/>
    <property type="evidence" value="ECO:0007669"/>
    <property type="project" value="UniProtKB-EC"/>
</dbReference>
<dbReference type="VEuPathDB" id="ToxoDB:NCLIV_057200"/>
<protein>
    <recommendedName>
        <fullName evidence="5">Peptide-methionine (R)-S-oxide reductase</fullName>
        <ecNumber evidence="5">1.8.4.12</ecNumber>
    </recommendedName>
</protein>
<dbReference type="InterPro" id="IPR011057">
    <property type="entry name" value="Mss4-like_sf"/>
</dbReference>
<accession>F0VNK1</accession>
<dbReference type="RefSeq" id="XP_003885325.1">
    <property type="nucleotide sequence ID" value="XM_003885276.1"/>
</dbReference>
<keyword evidence="8" id="KW-1185">Reference proteome</keyword>
<evidence type="ECO:0000256" key="4">
    <source>
        <dbReference type="ARBA" id="ARBA00023002"/>
    </source>
</evidence>
<dbReference type="OMA" id="AKTDAQW"/>
<dbReference type="InterPro" id="IPR002579">
    <property type="entry name" value="Met_Sox_Rdtase_MsrB_dom"/>
</dbReference>
<dbReference type="InterPro" id="IPR028427">
    <property type="entry name" value="Met_Sox_Rdtase_MsrB"/>
</dbReference>
<dbReference type="NCBIfam" id="TIGR00357">
    <property type="entry name" value="peptide-methionine (R)-S-oxide reductase MsrB"/>
    <property type="match status" value="1"/>
</dbReference>
<dbReference type="InParanoid" id="F0VNK1"/>
<dbReference type="AlphaFoldDB" id="F0VNK1"/>
<dbReference type="Pfam" id="PF01641">
    <property type="entry name" value="SelR"/>
    <property type="match status" value="1"/>
</dbReference>
<keyword evidence="3 5" id="KW-0862">Zinc</keyword>
<dbReference type="EMBL" id="FR823392">
    <property type="protein sequence ID" value="CBZ55297.1"/>
    <property type="molecule type" value="Genomic_DNA"/>
</dbReference>
<dbReference type="SUPFAM" id="SSF51316">
    <property type="entry name" value="Mss4-like"/>
    <property type="match status" value="1"/>
</dbReference>
<dbReference type="GO" id="GO:0046872">
    <property type="term" value="F:metal ion binding"/>
    <property type="evidence" value="ECO:0007669"/>
    <property type="project" value="UniProtKB-KW"/>
</dbReference>
<feature type="domain" description="MsrB" evidence="6">
    <location>
        <begin position="23"/>
        <end position="146"/>
    </location>
</feature>
<organism evidence="7 8">
    <name type="scientific">Neospora caninum (strain Liverpool)</name>
    <dbReference type="NCBI Taxonomy" id="572307"/>
    <lineage>
        <taxon>Eukaryota</taxon>
        <taxon>Sar</taxon>
        <taxon>Alveolata</taxon>
        <taxon>Apicomplexa</taxon>
        <taxon>Conoidasida</taxon>
        <taxon>Coccidia</taxon>
        <taxon>Eucoccidiorida</taxon>
        <taxon>Eimeriorina</taxon>
        <taxon>Sarcocystidae</taxon>
        <taxon>Neospora</taxon>
    </lineage>
</organism>
<comment type="cofactor">
    <cofactor evidence="5">
        <name>Zn(2+)</name>
        <dbReference type="ChEBI" id="CHEBI:29105"/>
    </cofactor>
    <text evidence="5">Binds 1 zinc ion per subunit.</text>
</comment>